<evidence type="ECO:0000256" key="1">
    <source>
        <dbReference type="ARBA" id="ARBA00004685"/>
    </source>
</evidence>
<evidence type="ECO:0000313" key="5">
    <source>
        <dbReference type="EMBL" id="EMC92303.1"/>
    </source>
</evidence>
<dbReference type="InterPro" id="IPR021765">
    <property type="entry name" value="UstYa-like"/>
</dbReference>
<organism evidence="5 6">
    <name type="scientific">Baudoinia panamericana (strain UAMH 10762)</name>
    <name type="common">Angels' share fungus</name>
    <name type="synonym">Baudoinia compniacensis (strain UAMH 10762)</name>
    <dbReference type="NCBI Taxonomy" id="717646"/>
    <lineage>
        <taxon>Eukaryota</taxon>
        <taxon>Fungi</taxon>
        <taxon>Dikarya</taxon>
        <taxon>Ascomycota</taxon>
        <taxon>Pezizomycotina</taxon>
        <taxon>Dothideomycetes</taxon>
        <taxon>Dothideomycetidae</taxon>
        <taxon>Mycosphaerellales</taxon>
        <taxon>Teratosphaeriaceae</taxon>
        <taxon>Baudoinia</taxon>
    </lineage>
</organism>
<dbReference type="AlphaFoldDB" id="M2MLN2"/>
<dbReference type="RefSeq" id="XP_007680704.1">
    <property type="nucleotide sequence ID" value="XM_007682514.1"/>
</dbReference>
<evidence type="ECO:0000256" key="4">
    <source>
        <dbReference type="SAM" id="Phobius"/>
    </source>
</evidence>
<evidence type="ECO:0008006" key="7">
    <source>
        <dbReference type="Google" id="ProtNLM"/>
    </source>
</evidence>
<dbReference type="Proteomes" id="UP000011761">
    <property type="component" value="Unassembled WGS sequence"/>
</dbReference>
<dbReference type="Pfam" id="PF11807">
    <property type="entry name" value="UstYa"/>
    <property type="match status" value="1"/>
</dbReference>
<feature type="compositionally biased region" description="Basic and acidic residues" evidence="3">
    <location>
        <begin position="270"/>
        <end position="280"/>
    </location>
</feature>
<dbReference type="eggNOG" id="ENOG502SR2C">
    <property type="taxonomic scope" value="Eukaryota"/>
</dbReference>
<comment type="pathway">
    <text evidence="1">Mycotoxin biosynthesis.</text>
</comment>
<comment type="similarity">
    <text evidence="2">Belongs to the ustYa family.</text>
</comment>
<dbReference type="PANTHER" id="PTHR33365">
    <property type="entry name" value="YALI0B05434P"/>
    <property type="match status" value="1"/>
</dbReference>
<gene>
    <name evidence="5" type="ORF">BAUCODRAFT_151715</name>
</gene>
<dbReference type="HOGENOM" id="CLU_042941_2_3_1"/>
<name>M2MLN2_BAUPA</name>
<feature type="region of interest" description="Disordered" evidence="3">
    <location>
        <begin position="265"/>
        <end position="286"/>
    </location>
</feature>
<proteinExistence type="inferred from homology"/>
<dbReference type="KEGG" id="bcom:BAUCODRAFT_151715"/>
<evidence type="ECO:0000256" key="3">
    <source>
        <dbReference type="SAM" id="MobiDB-lite"/>
    </source>
</evidence>
<evidence type="ECO:0000313" key="6">
    <source>
        <dbReference type="Proteomes" id="UP000011761"/>
    </source>
</evidence>
<dbReference type="OrthoDB" id="3687641at2759"/>
<protein>
    <recommendedName>
        <fullName evidence="7">DUF3328 domain-containing protein</fullName>
    </recommendedName>
</protein>
<dbReference type="EMBL" id="KB445562">
    <property type="protein sequence ID" value="EMC92303.1"/>
    <property type="molecule type" value="Genomic_DNA"/>
</dbReference>
<keyword evidence="6" id="KW-1185">Reference proteome</keyword>
<dbReference type="OMA" id="DSISIWA"/>
<dbReference type="GeneID" id="19109162"/>
<keyword evidence="4" id="KW-1133">Transmembrane helix</keyword>
<reference evidence="5 6" key="1">
    <citation type="journal article" date="2012" name="PLoS Pathog.">
        <title>Diverse lifestyles and strategies of plant pathogenesis encoded in the genomes of eighteen Dothideomycetes fungi.</title>
        <authorList>
            <person name="Ohm R.A."/>
            <person name="Feau N."/>
            <person name="Henrissat B."/>
            <person name="Schoch C.L."/>
            <person name="Horwitz B.A."/>
            <person name="Barry K.W."/>
            <person name="Condon B.J."/>
            <person name="Copeland A.C."/>
            <person name="Dhillon B."/>
            <person name="Glaser F."/>
            <person name="Hesse C.N."/>
            <person name="Kosti I."/>
            <person name="LaButti K."/>
            <person name="Lindquist E.A."/>
            <person name="Lucas S."/>
            <person name="Salamov A.A."/>
            <person name="Bradshaw R.E."/>
            <person name="Ciuffetti L."/>
            <person name="Hamelin R.C."/>
            <person name="Kema G.H.J."/>
            <person name="Lawrence C."/>
            <person name="Scott J.A."/>
            <person name="Spatafora J.W."/>
            <person name="Turgeon B.G."/>
            <person name="de Wit P.J.G.M."/>
            <person name="Zhong S."/>
            <person name="Goodwin S.B."/>
            <person name="Grigoriev I.V."/>
        </authorList>
    </citation>
    <scope>NUCLEOTIDE SEQUENCE [LARGE SCALE GENOMIC DNA]</scope>
    <source>
        <strain evidence="5 6">UAMH 10762</strain>
    </source>
</reference>
<feature type="transmembrane region" description="Helical" evidence="4">
    <location>
        <begin position="48"/>
        <end position="68"/>
    </location>
</feature>
<evidence type="ECO:0000256" key="2">
    <source>
        <dbReference type="ARBA" id="ARBA00035112"/>
    </source>
</evidence>
<keyword evidence="4" id="KW-0472">Membrane</keyword>
<accession>M2MLN2</accession>
<sequence length="286" mass="32461">MLHPPGLHVRQRSVGRYEPESKDEQAEEPLLDAVFTPTIVLTKRAGAVTLYALWAMTLVVTSIVTAVLTRRLTYQSLGAFDNGFETELYKARPHIQVLREQFTGSLDFKDRSGFIPPDSPSMKYIGATPDVDAAWMELVGDRYFLLSDEEADAAFGPNAARYWNVHHGGYAIGLDVLHTLHCVNQLRMSLYPEVYPQDPRHGVMHKAHCVDHLRQLAMCGSDLTPIPTQWFPGLGQNYINSSQEHTCRDFWRVREWATERFNGSTAVKPRNRDGSPREDFYAPWSP</sequence>
<dbReference type="GO" id="GO:0043386">
    <property type="term" value="P:mycotoxin biosynthetic process"/>
    <property type="evidence" value="ECO:0007669"/>
    <property type="project" value="InterPro"/>
</dbReference>
<dbReference type="STRING" id="717646.M2MLN2"/>
<dbReference type="PANTHER" id="PTHR33365:SF4">
    <property type="entry name" value="CYCLOCHLOROTINE BIOSYNTHESIS PROTEIN O"/>
    <property type="match status" value="1"/>
</dbReference>
<keyword evidence="4" id="KW-0812">Transmembrane</keyword>